<dbReference type="EMBL" id="CP114588">
    <property type="protein sequence ID" value="WBA09894.1"/>
    <property type="molecule type" value="Genomic_DNA"/>
</dbReference>
<organism evidence="2 3">
    <name type="scientific">Salinivibrio kushneri</name>
    <dbReference type="NCBI Taxonomy" id="1908198"/>
    <lineage>
        <taxon>Bacteria</taxon>
        <taxon>Pseudomonadati</taxon>
        <taxon>Pseudomonadota</taxon>
        <taxon>Gammaproteobacteria</taxon>
        <taxon>Vibrionales</taxon>
        <taxon>Vibrionaceae</taxon>
        <taxon>Salinivibrio</taxon>
    </lineage>
</organism>
<evidence type="ECO:0000259" key="1">
    <source>
        <dbReference type="PROSITE" id="PS51352"/>
    </source>
</evidence>
<reference evidence="2" key="1">
    <citation type="submission" date="2022-09" db="EMBL/GenBank/DDBJ databases">
        <authorList>
            <person name="Li Z.-J."/>
        </authorList>
    </citation>
    <scope>NUCLEOTIDE SEQUENCE</scope>
    <source>
        <strain evidence="2">TGB11</strain>
    </source>
</reference>
<evidence type="ECO:0000313" key="2">
    <source>
        <dbReference type="EMBL" id="WBA09894.1"/>
    </source>
</evidence>
<dbReference type="GO" id="GO:0015035">
    <property type="term" value="F:protein-disulfide reductase activity"/>
    <property type="evidence" value="ECO:0007669"/>
    <property type="project" value="TreeGrafter"/>
</dbReference>
<feature type="domain" description="Thioredoxin" evidence="1">
    <location>
        <begin position="1"/>
        <end position="111"/>
    </location>
</feature>
<protein>
    <submittedName>
        <fullName evidence="2">Co-chaperone YbbN</fullName>
    </submittedName>
</protein>
<dbReference type="Gene3D" id="1.25.40.10">
    <property type="entry name" value="Tetratricopeptide repeat domain"/>
    <property type="match status" value="2"/>
</dbReference>
<dbReference type="InterPro" id="IPR036249">
    <property type="entry name" value="Thioredoxin-like_sf"/>
</dbReference>
<dbReference type="InterPro" id="IPR013766">
    <property type="entry name" value="Thioredoxin_domain"/>
</dbReference>
<dbReference type="SUPFAM" id="SSF48452">
    <property type="entry name" value="TPR-like"/>
    <property type="match status" value="1"/>
</dbReference>
<dbReference type="Gene3D" id="3.40.30.10">
    <property type="entry name" value="Glutaredoxin"/>
    <property type="match status" value="1"/>
</dbReference>
<sequence length="284" mass="32007">MNANYIVELTEHNFQQILESSSRTPVLVYFWANMMPESVELKPTVEQIAHDSHGSFTLATIDCEAQQLIAAQFGVRALPTLALFKDGQPVDGLAGPQNEETVREMLNKHLPSPEDQAFEQARQLMAEGNYTDALVILKPLETSHGDKDEYKLAMAECLVETHQFDAAQAMLDTVLMQDQDATYKSLVAKIELHNQAIDAPEIRRLQAQLEESPDDANVAYELAVQFNQINRSEEALELLMNILRRDMNHAEGEAKKTLMDILTALGQGNEVASRYRRQLYSLLY</sequence>
<dbReference type="PROSITE" id="PS51352">
    <property type="entry name" value="THIOREDOXIN_2"/>
    <property type="match status" value="1"/>
</dbReference>
<dbReference type="Pfam" id="PF14559">
    <property type="entry name" value="TPR_19"/>
    <property type="match status" value="1"/>
</dbReference>
<proteinExistence type="predicted"/>
<dbReference type="RefSeq" id="WP_269579972.1">
    <property type="nucleotide sequence ID" value="NZ_CP114588.1"/>
</dbReference>
<dbReference type="InterPro" id="IPR011990">
    <property type="entry name" value="TPR-like_helical_dom_sf"/>
</dbReference>
<dbReference type="AlphaFoldDB" id="A0AA47KN33"/>
<evidence type="ECO:0000313" key="3">
    <source>
        <dbReference type="Proteomes" id="UP001164748"/>
    </source>
</evidence>
<dbReference type="Pfam" id="PF00085">
    <property type="entry name" value="Thioredoxin"/>
    <property type="match status" value="1"/>
</dbReference>
<dbReference type="SUPFAM" id="SSF52833">
    <property type="entry name" value="Thioredoxin-like"/>
    <property type="match status" value="1"/>
</dbReference>
<dbReference type="Pfam" id="PF14561">
    <property type="entry name" value="TPR_20"/>
    <property type="match status" value="1"/>
</dbReference>
<dbReference type="GO" id="GO:0005737">
    <property type="term" value="C:cytoplasm"/>
    <property type="evidence" value="ECO:0007669"/>
    <property type="project" value="TreeGrafter"/>
</dbReference>
<dbReference type="PANTHER" id="PTHR45663:SF11">
    <property type="entry name" value="GEO12009P1"/>
    <property type="match status" value="1"/>
</dbReference>
<dbReference type="PANTHER" id="PTHR45663">
    <property type="entry name" value="GEO12009P1"/>
    <property type="match status" value="1"/>
</dbReference>
<name>A0AA47KN33_9GAMM</name>
<dbReference type="GO" id="GO:0006950">
    <property type="term" value="P:response to stress"/>
    <property type="evidence" value="ECO:0007669"/>
    <property type="project" value="UniProtKB-ARBA"/>
</dbReference>
<accession>A0AA47KN33</accession>
<dbReference type="CDD" id="cd02956">
    <property type="entry name" value="ybbN"/>
    <property type="match status" value="1"/>
</dbReference>
<dbReference type="Proteomes" id="UP001164748">
    <property type="component" value="Chromosome"/>
</dbReference>
<gene>
    <name evidence="2" type="ORF">N8M53_03895</name>
</gene>